<organism evidence="1 2">
    <name type="scientific">Myodes glareolus</name>
    <name type="common">Bank vole</name>
    <name type="synonym">Clethrionomys glareolus</name>
    <dbReference type="NCBI Taxonomy" id="447135"/>
    <lineage>
        <taxon>Eukaryota</taxon>
        <taxon>Metazoa</taxon>
        <taxon>Chordata</taxon>
        <taxon>Craniata</taxon>
        <taxon>Vertebrata</taxon>
        <taxon>Euteleostomi</taxon>
        <taxon>Mammalia</taxon>
        <taxon>Eutheria</taxon>
        <taxon>Euarchontoglires</taxon>
        <taxon>Glires</taxon>
        <taxon>Rodentia</taxon>
        <taxon>Myomorpha</taxon>
        <taxon>Muroidea</taxon>
        <taxon>Cricetidae</taxon>
        <taxon>Arvicolinae</taxon>
        <taxon>Myodes</taxon>
    </lineage>
</organism>
<sequence>FGSLVKIKQKARSRVEIHLRKLGTSSPGESITAVIILGIAQTWTQVQVTPLSQSGASGLLGHQYQTSPSYEKIKKEYAVTELEGPHNSAVVRPL</sequence>
<keyword evidence="2" id="KW-1185">Reference proteome</keyword>
<protein>
    <submittedName>
        <fullName evidence="1">Uncharacterized protein</fullName>
    </submittedName>
</protein>
<evidence type="ECO:0000313" key="2">
    <source>
        <dbReference type="Proteomes" id="UP001488838"/>
    </source>
</evidence>
<dbReference type="Proteomes" id="UP001488838">
    <property type="component" value="Unassembled WGS sequence"/>
</dbReference>
<feature type="non-terminal residue" evidence="1">
    <location>
        <position position="1"/>
    </location>
</feature>
<accession>A0AAW0IE96</accession>
<comment type="caution">
    <text evidence="1">The sequence shown here is derived from an EMBL/GenBank/DDBJ whole genome shotgun (WGS) entry which is preliminary data.</text>
</comment>
<dbReference type="EMBL" id="JBBHLL010000143">
    <property type="protein sequence ID" value="KAK7812838.1"/>
    <property type="molecule type" value="Genomic_DNA"/>
</dbReference>
<evidence type="ECO:0000313" key="1">
    <source>
        <dbReference type="EMBL" id="KAK7812838.1"/>
    </source>
</evidence>
<gene>
    <name evidence="1" type="ORF">U0070_025533</name>
</gene>
<reference evidence="1 2" key="1">
    <citation type="journal article" date="2023" name="bioRxiv">
        <title>Conserved and derived expression patterns and positive selection on dental genes reveal complex evolutionary context of ever-growing rodent molars.</title>
        <authorList>
            <person name="Calamari Z.T."/>
            <person name="Song A."/>
            <person name="Cohen E."/>
            <person name="Akter M."/>
            <person name="Roy R.D."/>
            <person name="Hallikas O."/>
            <person name="Christensen M.M."/>
            <person name="Li P."/>
            <person name="Marangoni P."/>
            <person name="Jernvall J."/>
            <person name="Klein O.D."/>
        </authorList>
    </citation>
    <scope>NUCLEOTIDE SEQUENCE [LARGE SCALE GENOMIC DNA]</scope>
    <source>
        <strain evidence="1">V071</strain>
    </source>
</reference>
<proteinExistence type="predicted"/>
<name>A0AAW0IE96_MYOGA</name>
<dbReference type="AlphaFoldDB" id="A0AAW0IE96"/>